<accession>A0A1A7X089</accession>
<evidence type="ECO:0000256" key="3">
    <source>
        <dbReference type="ARBA" id="ARBA00023212"/>
    </source>
</evidence>
<protein>
    <recommendedName>
        <fullName evidence="6">Cilia- and flagella-associated protein 91</fullName>
    </recommendedName>
</protein>
<evidence type="ECO:0000256" key="4">
    <source>
        <dbReference type="ARBA" id="ARBA00023273"/>
    </source>
</evidence>
<proteinExistence type="inferred from homology"/>
<evidence type="ECO:0000256" key="6">
    <source>
        <dbReference type="ARBA" id="ARBA00029555"/>
    </source>
</evidence>
<feature type="domain" description="CFAP91" evidence="9">
    <location>
        <begin position="164"/>
        <end position="317"/>
    </location>
</feature>
<keyword evidence="7" id="KW-0175">Coiled coil</keyword>
<evidence type="ECO:0000256" key="1">
    <source>
        <dbReference type="ARBA" id="ARBA00004430"/>
    </source>
</evidence>
<dbReference type="PANTHER" id="PTHR22455:SF10">
    <property type="entry name" value="CILIA- AND FLAGELLA-ASSOCIATED PROTEIN 91"/>
    <property type="match status" value="1"/>
</dbReference>
<sequence>MDESVTLVAAKTKTGYRMMRERPYDYLYDPVYTVSSEVNYTRANLNDKRLKLVPEFQSMFSDRPRFTVKVDSADPTPGFSNNQWQGQSEQHRDALQQLAGFVPNVRTHAKAKECHVIGADRWKFFKCPLITFSQYFPPDGNFALTRDFSDEDDEQQPTHHTVGVQTDYRESETQTDPFSPEYVHQPGTTPSELLQLAILTSAHGLPAGLAEVEMIERMRAKRAWEVTLPPINDLSQCDKRMQMIKEMEAKEWAFREQQIQKLQEARYAVLMHKQREQHEAQMDTTNERMNRFRSQLQKEQEVNCQKIEKDHLRTLRKLDAKRENVEGKLKRRDIVTDALSCKDRLPNKFSSQITSHYLDTYEGLEKLEASLKPLMKNPKPEDVLKPSVNKALELLISYKAQIQKETERIMERSQRFLVEKEKPVTPRVEEPSEEEEQTELAVIVLQKLLRGRSIQYQMFKNTENQKANIQELRITHAFRSKEQDQIKATKAYVMTMKKLRDQEAERVAQEEAAQARVVGRELGELLDNLSKELTHLQEERRIHAFTLLAERQRRRREAEEHGRRQQEERRCQEEDEIFRQVVQVHQETVDMYLEDIILENLEWMEDKQAREEIQEKAKKLNDIVIAMEENRDSLQSEEITSELIFGFLIPEPEKILIQQKVHMKQQKHLQAARRIIEEAAASSRIPPQEPSEPSVSDAKAANQVQEETASQGVQEKQLDQTE</sequence>
<feature type="coiled-coil region" evidence="7">
    <location>
        <begin position="610"/>
        <end position="637"/>
    </location>
</feature>
<feature type="region of interest" description="Disordered" evidence="8">
    <location>
        <begin position="679"/>
        <end position="722"/>
    </location>
</feature>
<evidence type="ECO:0000256" key="2">
    <source>
        <dbReference type="ARBA" id="ARBA00022490"/>
    </source>
</evidence>
<dbReference type="PANTHER" id="PTHR22455">
    <property type="entry name" value="CILIA- AND FLAGELLA-ASSOCIATED PROTEIN 91"/>
    <property type="match status" value="1"/>
</dbReference>
<evidence type="ECO:0000313" key="10">
    <source>
        <dbReference type="EMBL" id="SBP11363.1"/>
    </source>
</evidence>
<gene>
    <name evidence="10" type="primary">MAATS1</name>
</gene>
<dbReference type="AlphaFoldDB" id="A0A1A7X089"/>
<reference evidence="10" key="2">
    <citation type="submission" date="2016-06" db="EMBL/GenBank/DDBJ databases">
        <title>The genome of a short-lived fish provides insights into sex chromosome evolution and the genetic control of aging.</title>
        <authorList>
            <person name="Reichwald K."/>
            <person name="Felder M."/>
            <person name="Petzold A."/>
            <person name="Koch P."/>
            <person name="Groth M."/>
            <person name="Platzer M."/>
        </authorList>
    </citation>
    <scope>NUCLEOTIDE SEQUENCE</scope>
    <source>
        <tissue evidence="10">Brain</tissue>
    </source>
</reference>
<comment type="similarity">
    <text evidence="5">Belongs to the CFAP91 family.</text>
</comment>
<dbReference type="Pfam" id="PF14738">
    <property type="entry name" value="CFAP91"/>
    <property type="match status" value="1"/>
</dbReference>
<dbReference type="InterPro" id="IPR032840">
    <property type="entry name" value="CFAP91_dom"/>
</dbReference>
<evidence type="ECO:0000256" key="5">
    <source>
        <dbReference type="ARBA" id="ARBA00029468"/>
    </source>
</evidence>
<evidence type="ECO:0000256" key="8">
    <source>
        <dbReference type="SAM" id="MobiDB-lite"/>
    </source>
</evidence>
<keyword evidence="4" id="KW-0966">Cell projection</keyword>
<feature type="compositionally biased region" description="Polar residues" evidence="8">
    <location>
        <begin position="702"/>
        <end position="714"/>
    </location>
</feature>
<comment type="subcellular location">
    <subcellularLocation>
        <location evidence="1">Cytoplasm</location>
        <location evidence="1">Cytoskeleton</location>
        <location evidence="1">Cilium axoneme</location>
    </subcellularLocation>
</comment>
<keyword evidence="2" id="KW-0963">Cytoplasm</keyword>
<feature type="coiled-coil region" evidence="7">
    <location>
        <begin position="275"/>
        <end position="302"/>
    </location>
</feature>
<dbReference type="GO" id="GO:0005930">
    <property type="term" value="C:axoneme"/>
    <property type="evidence" value="ECO:0007669"/>
    <property type="project" value="UniProtKB-SubCell"/>
</dbReference>
<feature type="region of interest" description="Disordered" evidence="8">
    <location>
        <begin position="150"/>
        <end position="186"/>
    </location>
</feature>
<keyword evidence="3" id="KW-0206">Cytoskeleton</keyword>
<evidence type="ECO:0000259" key="9">
    <source>
        <dbReference type="Pfam" id="PF14738"/>
    </source>
</evidence>
<name>A0A1A7X089_9TELE</name>
<dbReference type="EMBL" id="HADW01009963">
    <property type="protein sequence ID" value="SBP11363.1"/>
    <property type="molecule type" value="Transcribed_RNA"/>
</dbReference>
<feature type="coiled-coil region" evidence="7">
    <location>
        <begin position="519"/>
        <end position="569"/>
    </location>
</feature>
<dbReference type="InterPro" id="IPR026720">
    <property type="entry name" value="CFAP91"/>
</dbReference>
<organism evidence="10">
    <name type="scientific">Iconisemion striatum</name>
    <dbReference type="NCBI Taxonomy" id="60296"/>
    <lineage>
        <taxon>Eukaryota</taxon>
        <taxon>Metazoa</taxon>
        <taxon>Chordata</taxon>
        <taxon>Craniata</taxon>
        <taxon>Vertebrata</taxon>
        <taxon>Euteleostomi</taxon>
        <taxon>Actinopterygii</taxon>
        <taxon>Neopterygii</taxon>
        <taxon>Teleostei</taxon>
        <taxon>Neoteleostei</taxon>
        <taxon>Acanthomorphata</taxon>
        <taxon>Ovalentaria</taxon>
        <taxon>Atherinomorphae</taxon>
        <taxon>Cyprinodontiformes</taxon>
        <taxon>Nothobranchiidae</taxon>
        <taxon>Iconisemion</taxon>
    </lineage>
</organism>
<evidence type="ECO:0000256" key="7">
    <source>
        <dbReference type="SAM" id="Coils"/>
    </source>
</evidence>
<reference evidence="10" key="1">
    <citation type="submission" date="2016-05" db="EMBL/GenBank/DDBJ databases">
        <authorList>
            <person name="Lavstsen T."/>
            <person name="Jespersen J.S."/>
        </authorList>
    </citation>
    <scope>NUCLEOTIDE SEQUENCE</scope>
    <source>
        <tissue evidence="10">Brain</tissue>
    </source>
</reference>